<feature type="transmembrane region" description="Helical" evidence="9">
    <location>
        <begin position="697"/>
        <end position="716"/>
    </location>
</feature>
<dbReference type="GO" id="GO:0016020">
    <property type="term" value="C:membrane"/>
    <property type="evidence" value="ECO:0007669"/>
    <property type="project" value="UniProtKB-SubCell"/>
</dbReference>
<dbReference type="InterPro" id="IPR050352">
    <property type="entry name" value="ABCG_transporters"/>
</dbReference>
<dbReference type="Gene3D" id="3.40.50.300">
    <property type="entry name" value="P-loop containing nucleotide triphosphate hydrolases"/>
    <property type="match status" value="1"/>
</dbReference>
<proteinExistence type="predicted"/>
<evidence type="ECO:0000259" key="10">
    <source>
        <dbReference type="PROSITE" id="PS50893"/>
    </source>
</evidence>
<dbReference type="Pfam" id="PF00005">
    <property type="entry name" value="ABC_tran"/>
    <property type="match status" value="1"/>
</dbReference>
<feature type="compositionally biased region" description="Pro residues" evidence="8">
    <location>
        <begin position="23"/>
        <end position="34"/>
    </location>
</feature>
<evidence type="ECO:0000313" key="12">
    <source>
        <dbReference type="Proteomes" id="UP000612055"/>
    </source>
</evidence>
<dbReference type="InterPro" id="IPR003439">
    <property type="entry name" value="ABC_transporter-like_ATP-bd"/>
</dbReference>
<comment type="subcellular location">
    <subcellularLocation>
        <location evidence="1">Membrane</location>
        <topology evidence="1">Multi-pass membrane protein</topology>
    </subcellularLocation>
</comment>
<keyword evidence="2" id="KW-0813">Transport</keyword>
<dbReference type="PROSITE" id="PS50893">
    <property type="entry name" value="ABC_TRANSPORTER_2"/>
    <property type="match status" value="1"/>
</dbReference>
<keyword evidence="4" id="KW-0547">Nucleotide-binding</keyword>
<gene>
    <name evidence="11" type="ORF">HYH03_001684</name>
</gene>
<keyword evidence="12" id="KW-1185">Reference proteome</keyword>
<keyword evidence="7 9" id="KW-0472">Membrane</keyword>
<evidence type="ECO:0000256" key="9">
    <source>
        <dbReference type="SAM" id="Phobius"/>
    </source>
</evidence>
<dbReference type="InterPro" id="IPR027417">
    <property type="entry name" value="P-loop_NTPase"/>
</dbReference>
<feature type="transmembrane region" description="Helical" evidence="9">
    <location>
        <begin position="640"/>
        <end position="658"/>
    </location>
</feature>
<feature type="transmembrane region" description="Helical" evidence="9">
    <location>
        <begin position="664"/>
        <end position="685"/>
    </location>
</feature>
<dbReference type="InterPro" id="IPR003593">
    <property type="entry name" value="AAA+_ATPase"/>
</dbReference>
<keyword evidence="5" id="KW-0067">ATP-binding</keyword>
<dbReference type="PANTHER" id="PTHR48041">
    <property type="entry name" value="ABC TRANSPORTER G FAMILY MEMBER 28"/>
    <property type="match status" value="1"/>
</dbReference>
<sequence>MSQLGGSRSVPDVVDPEAGLPRPTSPLPPRPPSVAPSSYLPQDGGPLFTKRSSSVGGSSDGGSPRDTAPPRPPSNSGSEAGRGGLRIVMKDLSYHVASNTAKGERAYLLTNVSAFLEPGQMTALMGPSGSGKTTLLDLLAGRKTVGKREGHLSFGGATPTPAFLRRYTGYVEQFDTLLGDLTVREMLLYTAELKRPVSEPLASKRAAVDSLLRKLALAQCADVKIGDPMSKGISGGQAKRTNIGIALISNPRVLFLDEPTSGLDSYTANEVMKVVRGLTADGTTIAATIHSPTAATFALFDRVMLLVRGHMVYFGPQGMPALQFAAAEWGPAAGAASQLLALHRAASAAAPGGDADDATFNRHNDQRPTTAALALNDAELLVEAVTEADHRGEAAALAAVYDKSELRKANDALLDSYLTEGDGSRATSAKRHCFLGTKLCATTSGRGSGKVGASASAATTASGDVEAPYPLTASGNVDAIVSGRSPFAAASSSSGPKGAQAGPGPLTHAATSTALSATVAAELATKSETVTPVWWGLWTLLRYRGGHNYRNPAWLAARVADKLLISLIILTLYLGVGDDLSPSNLINVQSSLFMWALLPAFGAASYVPAIVLERRLFVRERADGLYRVFTYLAAKLVEELFLSLVITLCFSLYVFYGLQLRGDWVVFWLVYFCDLSVGIVLAYLVAALSPNMDVANAALPGFVVTLLFFAGQLMTVDSIPPWWQWYSKIDFLRYAWGALMLNQFEGADVDFAGGKTILQYYSLDGADKWAYIGYLAIFWFVFAVGALLALTYVKHQKR</sequence>
<dbReference type="SUPFAM" id="SSF52540">
    <property type="entry name" value="P-loop containing nucleoside triphosphate hydrolases"/>
    <property type="match status" value="1"/>
</dbReference>
<comment type="caution">
    <text evidence="11">The sequence shown here is derived from an EMBL/GenBank/DDBJ whole genome shotgun (WGS) entry which is preliminary data.</text>
</comment>
<evidence type="ECO:0000256" key="2">
    <source>
        <dbReference type="ARBA" id="ARBA00022448"/>
    </source>
</evidence>
<dbReference type="Pfam" id="PF01061">
    <property type="entry name" value="ABC2_membrane"/>
    <property type="match status" value="1"/>
</dbReference>
<keyword evidence="3 9" id="KW-0812">Transmembrane</keyword>
<dbReference type="GO" id="GO:0016887">
    <property type="term" value="F:ATP hydrolysis activity"/>
    <property type="evidence" value="ECO:0007669"/>
    <property type="project" value="InterPro"/>
</dbReference>
<evidence type="ECO:0000256" key="4">
    <source>
        <dbReference type="ARBA" id="ARBA00022741"/>
    </source>
</evidence>
<dbReference type="PANTHER" id="PTHR48041:SF91">
    <property type="entry name" value="ABC TRANSPORTER G FAMILY MEMBER 28"/>
    <property type="match status" value="1"/>
</dbReference>
<organism evidence="11 12">
    <name type="scientific">Edaphochlamys debaryana</name>
    <dbReference type="NCBI Taxonomy" id="47281"/>
    <lineage>
        <taxon>Eukaryota</taxon>
        <taxon>Viridiplantae</taxon>
        <taxon>Chlorophyta</taxon>
        <taxon>core chlorophytes</taxon>
        <taxon>Chlorophyceae</taxon>
        <taxon>CS clade</taxon>
        <taxon>Chlamydomonadales</taxon>
        <taxon>Chlamydomonadales incertae sedis</taxon>
        <taxon>Edaphochlamys</taxon>
    </lineage>
</organism>
<evidence type="ECO:0000256" key="8">
    <source>
        <dbReference type="SAM" id="MobiDB-lite"/>
    </source>
</evidence>
<evidence type="ECO:0000256" key="5">
    <source>
        <dbReference type="ARBA" id="ARBA00022840"/>
    </source>
</evidence>
<feature type="transmembrane region" description="Helical" evidence="9">
    <location>
        <begin position="592"/>
        <end position="612"/>
    </location>
</feature>
<evidence type="ECO:0000256" key="6">
    <source>
        <dbReference type="ARBA" id="ARBA00022989"/>
    </source>
</evidence>
<dbReference type="CDD" id="cd03213">
    <property type="entry name" value="ABCG_EPDR"/>
    <property type="match status" value="1"/>
</dbReference>
<protein>
    <recommendedName>
        <fullName evidence="10">ABC transporter domain-containing protein</fullName>
    </recommendedName>
</protein>
<feature type="domain" description="ABC transporter" evidence="10">
    <location>
        <begin position="87"/>
        <end position="333"/>
    </location>
</feature>
<dbReference type="OrthoDB" id="66620at2759"/>
<feature type="region of interest" description="Disordered" evidence="8">
    <location>
        <begin position="1"/>
        <end position="82"/>
    </location>
</feature>
<dbReference type="Proteomes" id="UP000612055">
    <property type="component" value="Unassembled WGS sequence"/>
</dbReference>
<dbReference type="AlphaFoldDB" id="A0A835YCI3"/>
<accession>A0A835YCI3</accession>
<dbReference type="SMART" id="SM00382">
    <property type="entry name" value="AAA"/>
    <property type="match status" value="1"/>
</dbReference>
<reference evidence="11" key="1">
    <citation type="journal article" date="2020" name="bioRxiv">
        <title>Comparative genomics of Chlamydomonas.</title>
        <authorList>
            <person name="Craig R.J."/>
            <person name="Hasan A.R."/>
            <person name="Ness R.W."/>
            <person name="Keightley P.D."/>
        </authorList>
    </citation>
    <scope>NUCLEOTIDE SEQUENCE</scope>
    <source>
        <strain evidence="11">CCAP 11/70</strain>
    </source>
</reference>
<dbReference type="InterPro" id="IPR013525">
    <property type="entry name" value="ABC2_TM"/>
</dbReference>
<feature type="transmembrane region" description="Helical" evidence="9">
    <location>
        <begin position="771"/>
        <end position="793"/>
    </location>
</feature>
<evidence type="ECO:0000256" key="7">
    <source>
        <dbReference type="ARBA" id="ARBA00023136"/>
    </source>
</evidence>
<dbReference type="GO" id="GO:0140359">
    <property type="term" value="F:ABC-type transporter activity"/>
    <property type="evidence" value="ECO:0007669"/>
    <property type="project" value="InterPro"/>
</dbReference>
<keyword evidence="6 9" id="KW-1133">Transmembrane helix</keyword>
<evidence type="ECO:0000256" key="3">
    <source>
        <dbReference type="ARBA" id="ARBA00022692"/>
    </source>
</evidence>
<dbReference type="GO" id="GO:0005524">
    <property type="term" value="F:ATP binding"/>
    <property type="evidence" value="ECO:0007669"/>
    <property type="project" value="UniProtKB-KW"/>
</dbReference>
<dbReference type="EMBL" id="JAEHOE010000004">
    <property type="protein sequence ID" value="KAG2500101.1"/>
    <property type="molecule type" value="Genomic_DNA"/>
</dbReference>
<name>A0A835YCI3_9CHLO</name>
<evidence type="ECO:0000256" key="1">
    <source>
        <dbReference type="ARBA" id="ARBA00004141"/>
    </source>
</evidence>
<evidence type="ECO:0000313" key="11">
    <source>
        <dbReference type="EMBL" id="KAG2500101.1"/>
    </source>
</evidence>